<dbReference type="SUPFAM" id="SSF48371">
    <property type="entry name" value="ARM repeat"/>
    <property type="match status" value="1"/>
</dbReference>
<evidence type="ECO:0000256" key="5">
    <source>
        <dbReference type="PIRNR" id="PIRNR015965"/>
    </source>
</evidence>
<dbReference type="GO" id="GO:0008540">
    <property type="term" value="C:proteasome regulatory particle, base subcomplex"/>
    <property type="evidence" value="ECO:0007669"/>
    <property type="project" value="UniProtKB-UniRule"/>
</dbReference>
<feature type="region of interest" description="Disordered" evidence="6">
    <location>
        <begin position="1"/>
        <end position="47"/>
    </location>
</feature>
<sequence>MTKAQEFTVKVQSEDAKKKEKPLNDKPDFEGSSKFLKDEPEGEELSEEDQQLKEQLEMLAERLKEPNTELYRPALETLRTLIRTSTSSMTSVPKPLKFLRPHYPDLQALYETWPISEDKSLFADILSVLAMTYSDTQPRGTLRYRLLSASLRPADSPLADPGTWGHEYVRHLAAELGEEFSLREEAELEAAEGADKTAESKDHLPGTIQDLRNLAKQCATFLLNHNAEPDAVDLLEEMEIIDEITQLVDDNTYSRVCQYMIRCINLLPPPDDLVFLRTAHAIYVQHKKFPEALSLAIRLGDPDLIREDFHAPANPLMKRQLAFLIARAQVPIEWIHPTAGTEDDDIEVELEPDLQDCLFNTRLSPFFREFGKELGVEDAKSLEDVYKSHLENTRPGISANIDSARGNLAGTFVNAFVNAGFGNDKLMVMAEEGNSWIYKNKDHGMMSAAASLGLSLLWDTDVGLSHIDKYTYSAEEHIKAGALFATGMLNTGVRTEADFALNLLSEYTENKSVPLKTSAFMGLAMAYSGSHREEVLALLLPHVADDTLSMEISSLAALALGFVFVGSKHGDISETILQTLMDKFERSDKSLDEKWAKFMVLGLGLLYLGTQDASDATVETLKAIDHPISKTAQILVEACSFAGTGNVLKIQSMLHHCDEHVNKKDEEKKDGKEEPKRDDSFQAFAVIAIALIAMGEDIGAEMSLRQFNHLMHYGDPVIRKSVPLAIGLVSTSNPQLPILDTLSKYSHDNDLQVAINAIFAMGLVGAGTNNARLAQMLRQLAGYYSKEPDSLFMVRIAQGLVHMGKGTIGLNPFFFDRSIMSRPAVAGLLATLTAFTDAKAFVLDKYHWMLYLLTPAMYPRFLITLDENLENKPVTVRVGQAIDVVGQAGKPRTISGFQTHQSPVRLGTTERAELATEEYIPFAHVLEGFVVLQKNPGWEEENKMEL</sequence>
<evidence type="ECO:0000313" key="10">
    <source>
        <dbReference type="Proteomes" id="UP000807469"/>
    </source>
</evidence>
<evidence type="ECO:0000256" key="1">
    <source>
        <dbReference type="ARBA" id="ARBA00005460"/>
    </source>
</evidence>
<dbReference type="Pfam" id="PF01851">
    <property type="entry name" value="PC_rep"/>
    <property type="match status" value="1"/>
</dbReference>
<comment type="function">
    <text evidence="4 5">Acts as a regulatory subunit of the 26 proteasome which is involved in the ATP-dependent degradation of ubiquitinated proteins.</text>
</comment>
<accession>A0A9P5Z3Q4</accession>
<dbReference type="InterPro" id="IPR040892">
    <property type="entry name" value="RPN1_N"/>
</dbReference>
<feature type="domain" description="26S proteasome non-ATPase regulatory subunit RPN1 C-terminal" evidence="8">
    <location>
        <begin position="885"/>
        <end position="938"/>
    </location>
</feature>
<feature type="domain" description="RPN1 N-terminal" evidence="7">
    <location>
        <begin position="56"/>
        <end position="391"/>
    </location>
</feature>
<dbReference type="InterPro" id="IPR016643">
    <property type="entry name" value="26S_Psome_Rpn1"/>
</dbReference>
<comment type="caution">
    <text evidence="9">The sequence shown here is derived from an EMBL/GenBank/DDBJ whole genome shotgun (WGS) entry which is preliminary data.</text>
</comment>
<dbReference type="GO" id="GO:0042176">
    <property type="term" value="P:regulation of protein catabolic process"/>
    <property type="evidence" value="ECO:0007669"/>
    <property type="project" value="InterPro"/>
</dbReference>
<dbReference type="FunFam" id="1.25.10.10:FF:000026">
    <property type="entry name" value="26S proteasome non-ATPase regulatory subunit 2"/>
    <property type="match status" value="1"/>
</dbReference>
<dbReference type="GO" id="GO:0043161">
    <property type="term" value="P:proteasome-mediated ubiquitin-dependent protein catabolic process"/>
    <property type="evidence" value="ECO:0007669"/>
    <property type="project" value="TreeGrafter"/>
</dbReference>
<evidence type="ECO:0000256" key="4">
    <source>
        <dbReference type="ARBA" id="ARBA00057191"/>
    </source>
</evidence>
<keyword evidence="10" id="KW-1185">Reference proteome</keyword>
<keyword evidence="3 5" id="KW-0647">Proteasome</keyword>
<dbReference type="PIRSF" id="PIRSF015965">
    <property type="entry name" value="26S_Psome_Rpn1"/>
    <property type="match status" value="1"/>
</dbReference>
<dbReference type="GO" id="GO:0034515">
    <property type="term" value="C:proteasome storage granule"/>
    <property type="evidence" value="ECO:0007669"/>
    <property type="project" value="TreeGrafter"/>
</dbReference>
<evidence type="ECO:0000259" key="7">
    <source>
        <dbReference type="Pfam" id="PF17781"/>
    </source>
</evidence>
<protein>
    <recommendedName>
        <fullName evidence="5">26S proteasome regulatory subunit RPN1</fullName>
    </recommendedName>
</protein>
<dbReference type="InterPro" id="IPR011989">
    <property type="entry name" value="ARM-like"/>
</dbReference>
<keyword evidence="2" id="KW-0677">Repeat</keyword>
<dbReference type="Proteomes" id="UP000807469">
    <property type="component" value="Unassembled WGS sequence"/>
</dbReference>
<name>A0A9P5Z3Q4_9AGAR</name>
<dbReference type="Pfam" id="PF18051">
    <property type="entry name" value="RPN1_C"/>
    <property type="match status" value="1"/>
</dbReference>
<dbReference type="InterPro" id="IPR041433">
    <property type="entry name" value="RPN1_C"/>
</dbReference>
<reference evidence="9" key="1">
    <citation type="submission" date="2020-11" db="EMBL/GenBank/DDBJ databases">
        <authorList>
            <consortium name="DOE Joint Genome Institute"/>
            <person name="Ahrendt S."/>
            <person name="Riley R."/>
            <person name="Andreopoulos W."/>
            <person name="Labutti K."/>
            <person name="Pangilinan J."/>
            <person name="Ruiz-Duenas F.J."/>
            <person name="Barrasa J.M."/>
            <person name="Sanchez-Garcia M."/>
            <person name="Camarero S."/>
            <person name="Miyauchi S."/>
            <person name="Serrano A."/>
            <person name="Linde D."/>
            <person name="Babiker R."/>
            <person name="Drula E."/>
            <person name="Ayuso-Fernandez I."/>
            <person name="Pacheco R."/>
            <person name="Padilla G."/>
            <person name="Ferreira P."/>
            <person name="Barriuso J."/>
            <person name="Kellner H."/>
            <person name="Castanera R."/>
            <person name="Alfaro M."/>
            <person name="Ramirez L."/>
            <person name="Pisabarro A.G."/>
            <person name="Kuo A."/>
            <person name="Tritt A."/>
            <person name="Lipzen A."/>
            <person name="He G."/>
            <person name="Yan M."/>
            <person name="Ng V."/>
            <person name="Cullen D."/>
            <person name="Martin F."/>
            <person name="Rosso M.-N."/>
            <person name="Henrissat B."/>
            <person name="Hibbett D."/>
            <person name="Martinez A.T."/>
            <person name="Grigoriev I.V."/>
        </authorList>
    </citation>
    <scope>NUCLEOTIDE SEQUENCE</scope>
    <source>
        <strain evidence="9">CIRM-BRFM 674</strain>
    </source>
</reference>
<dbReference type="OrthoDB" id="10252509at2759"/>
<dbReference type="InterPro" id="IPR016024">
    <property type="entry name" value="ARM-type_fold"/>
</dbReference>
<dbReference type="EMBL" id="MU155186">
    <property type="protein sequence ID" value="KAF9480927.1"/>
    <property type="molecule type" value="Genomic_DNA"/>
</dbReference>
<evidence type="ECO:0000256" key="2">
    <source>
        <dbReference type="ARBA" id="ARBA00022737"/>
    </source>
</evidence>
<comment type="similarity">
    <text evidence="1 5">Belongs to the proteasome subunit S2 family.</text>
</comment>
<dbReference type="Pfam" id="PF17781">
    <property type="entry name" value="RPN1_RPN2_N"/>
    <property type="match status" value="1"/>
</dbReference>
<proteinExistence type="inferred from homology"/>
<gene>
    <name evidence="9" type="ORF">BDN70DRAFT_876949</name>
</gene>
<dbReference type="InterPro" id="IPR002015">
    <property type="entry name" value="Proteasome/cyclosome_rpt"/>
</dbReference>
<dbReference type="GO" id="GO:0030234">
    <property type="term" value="F:enzyme regulator activity"/>
    <property type="evidence" value="ECO:0007669"/>
    <property type="project" value="UniProtKB-UniRule"/>
</dbReference>
<dbReference type="GO" id="GO:0005634">
    <property type="term" value="C:nucleus"/>
    <property type="evidence" value="ECO:0007669"/>
    <property type="project" value="TreeGrafter"/>
</dbReference>
<evidence type="ECO:0000256" key="6">
    <source>
        <dbReference type="SAM" id="MobiDB-lite"/>
    </source>
</evidence>
<dbReference type="PANTHER" id="PTHR10943:SF1">
    <property type="entry name" value="26S PROTEASOME NON-ATPASE REGULATORY SUBUNIT 2"/>
    <property type="match status" value="1"/>
</dbReference>
<evidence type="ECO:0000259" key="8">
    <source>
        <dbReference type="Pfam" id="PF18051"/>
    </source>
</evidence>
<evidence type="ECO:0000313" key="9">
    <source>
        <dbReference type="EMBL" id="KAF9480927.1"/>
    </source>
</evidence>
<organism evidence="9 10">
    <name type="scientific">Pholiota conissans</name>
    <dbReference type="NCBI Taxonomy" id="109636"/>
    <lineage>
        <taxon>Eukaryota</taxon>
        <taxon>Fungi</taxon>
        <taxon>Dikarya</taxon>
        <taxon>Basidiomycota</taxon>
        <taxon>Agaricomycotina</taxon>
        <taxon>Agaricomycetes</taxon>
        <taxon>Agaricomycetidae</taxon>
        <taxon>Agaricales</taxon>
        <taxon>Agaricineae</taxon>
        <taxon>Strophariaceae</taxon>
        <taxon>Pholiota</taxon>
    </lineage>
</organism>
<dbReference type="Gene3D" id="1.25.10.10">
    <property type="entry name" value="Leucine-rich Repeat Variant"/>
    <property type="match status" value="1"/>
</dbReference>
<dbReference type="PANTHER" id="PTHR10943">
    <property type="entry name" value="26S PROTEASOME NON-ATPASE REGULATORY SUBUNIT"/>
    <property type="match status" value="1"/>
</dbReference>
<dbReference type="AlphaFoldDB" id="A0A9P5Z3Q4"/>
<evidence type="ECO:0000256" key="3">
    <source>
        <dbReference type="ARBA" id="ARBA00022942"/>
    </source>
</evidence>
<feature type="compositionally biased region" description="Basic and acidic residues" evidence="6">
    <location>
        <begin position="12"/>
        <end position="39"/>
    </location>
</feature>